<evidence type="ECO:0000256" key="3">
    <source>
        <dbReference type="ARBA" id="ARBA00022598"/>
    </source>
</evidence>
<keyword evidence="2 8" id="KW-0169">Cobalamin biosynthesis</keyword>
<dbReference type="InterPro" id="IPR029062">
    <property type="entry name" value="Class_I_gatase-like"/>
</dbReference>
<comment type="cofactor">
    <cofactor evidence="1 8">
        <name>Mg(2+)</name>
        <dbReference type="ChEBI" id="CHEBI:18420"/>
    </cofactor>
</comment>
<organism evidence="11 12">
    <name type="scientific">Marinilabilia rubra</name>
    <dbReference type="NCBI Taxonomy" id="2162893"/>
    <lineage>
        <taxon>Bacteria</taxon>
        <taxon>Pseudomonadati</taxon>
        <taxon>Bacteroidota</taxon>
        <taxon>Bacteroidia</taxon>
        <taxon>Marinilabiliales</taxon>
        <taxon>Marinilabiliaceae</taxon>
        <taxon>Marinilabilia</taxon>
    </lineage>
</organism>
<feature type="active site" description="Nucleophile" evidence="8">
    <location>
        <position position="323"/>
    </location>
</feature>
<comment type="pathway">
    <text evidence="8">Cofactor biosynthesis; adenosylcobalamin biosynthesis; cob(II)yrinate a,c-diamide from sirohydrochlorin (anaerobic route): step 10/10.</text>
</comment>
<evidence type="ECO:0000256" key="8">
    <source>
        <dbReference type="HAMAP-Rule" id="MF_00027"/>
    </source>
</evidence>
<evidence type="ECO:0000256" key="4">
    <source>
        <dbReference type="ARBA" id="ARBA00022741"/>
    </source>
</evidence>
<comment type="caution">
    <text evidence="11">The sequence shown here is derived from an EMBL/GenBank/DDBJ whole genome shotgun (WGS) entry which is preliminary data.</text>
</comment>
<dbReference type="CDD" id="cd03130">
    <property type="entry name" value="GATase1_CobB"/>
    <property type="match status" value="1"/>
</dbReference>
<dbReference type="Proteomes" id="UP000244956">
    <property type="component" value="Unassembled WGS sequence"/>
</dbReference>
<proteinExistence type="inferred from homology"/>
<dbReference type="Pfam" id="PF07685">
    <property type="entry name" value="GATase_3"/>
    <property type="match status" value="1"/>
</dbReference>
<dbReference type="GO" id="GO:0005524">
    <property type="term" value="F:ATP binding"/>
    <property type="evidence" value="ECO:0007669"/>
    <property type="project" value="UniProtKB-UniRule"/>
</dbReference>
<comment type="domain">
    <text evidence="8">Comprises of two domains. The C-terminal domain contains the binding site for glutamine and catalyzes the hydrolysis of this substrate to glutamate and ammonia. The N-terminal domain is anticipated to bind ATP and cobyrinate and catalyzes the ultimate synthesis of the diamide product. The ammonia produced via the glutaminase domain is probably translocated to the adjacent domain via a molecular tunnel, where it reacts with an activated intermediate.</text>
</comment>
<dbReference type="HAMAP" id="MF_00027">
    <property type="entry name" value="CobB_CbiA"/>
    <property type="match status" value="1"/>
</dbReference>
<comment type="function">
    <text evidence="8">Catalyzes the ATP-dependent amidation of the two carboxylate groups at positions a and c of cobyrinate, using either L-glutamine or ammonia as the nitrogen source.</text>
</comment>
<dbReference type="EC" id="6.3.5.11" evidence="8"/>
<feature type="domain" description="CobB/CobQ-like glutamine amidotransferase" evidence="10">
    <location>
        <begin position="243"/>
        <end position="421"/>
    </location>
</feature>
<dbReference type="GO" id="GO:0042242">
    <property type="term" value="F:cobyrinic acid a,c-diamide synthase activity"/>
    <property type="evidence" value="ECO:0007669"/>
    <property type="project" value="UniProtKB-UniRule"/>
</dbReference>
<dbReference type="GO" id="GO:0009236">
    <property type="term" value="P:cobalamin biosynthetic process"/>
    <property type="evidence" value="ECO:0007669"/>
    <property type="project" value="UniProtKB-UniRule"/>
</dbReference>
<comment type="catalytic activity">
    <reaction evidence="8">
        <text>cob(II)yrinate + 2 L-glutamine + 2 ATP + 2 H2O = cob(II)yrinate a,c diamide + 2 L-glutamate + 2 ADP + 2 phosphate + 2 H(+)</text>
        <dbReference type="Rhea" id="RHEA:26289"/>
        <dbReference type="ChEBI" id="CHEBI:15377"/>
        <dbReference type="ChEBI" id="CHEBI:15378"/>
        <dbReference type="ChEBI" id="CHEBI:29985"/>
        <dbReference type="ChEBI" id="CHEBI:30616"/>
        <dbReference type="ChEBI" id="CHEBI:43474"/>
        <dbReference type="ChEBI" id="CHEBI:58359"/>
        <dbReference type="ChEBI" id="CHEBI:58537"/>
        <dbReference type="ChEBI" id="CHEBI:58894"/>
        <dbReference type="ChEBI" id="CHEBI:456216"/>
        <dbReference type="EC" id="6.3.5.11"/>
    </reaction>
</comment>
<dbReference type="PROSITE" id="PS51274">
    <property type="entry name" value="GATASE_COBBQ"/>
    <property type="match status" value="1"/>
</dbReference>
<dbReference type="SUPFAM" id="SSF52540">
    <property type="entry name" value="P-loop containing nucleoside triphosphate hydrolases"/>
    <property type="match status" value="1"/>
</dbReference>
<evidence type="ECO:0000259" key="9">
    <source>
        <dbReference type="Pfam" id="PF01656"/>
    </source>
</evidence>
<evidence type="ECO:0000256" key="2">
    <source>
        <dbReference type="ARBA" id="ARBA00022573"/>
    </source>
</evidence>
<feature type="site" description="Increases nucleophilicity of active site Cys" evidence="8">
    <location>
        <position position="417"/>
    </location>
</feature>
<dbReference type="InterPro" id="IPR027417">
    <property type="entry name" value="P-loop_NTPase"/>
</dbReference>
<evidence type="ECO:0000259" key="10">
    <source>
        <dbReference type="Pfam" id="PF07685"/>
    </source>
</evidence>
<dbReference type="UniPathway" id="UPA00148">
    <property type="reaction ID" value="UER00231"/>
</dbReference>
<keyword evidence="12" id="KW-1185">Reference proteome</keyword>
<evidence type="ECO:0000256" key="5">
    <source>
        <dbReference type="ARBA" id="ARBA00022840"/>
    </source>
</evidence>
<evidence type="ECO:0000313" key="11">
    <source>
        <dbReference type="EMBL" id="PWD98412.1"/>
    </source>
</evidence>
<feature type="domain" description="CobQ/CobB/MinD/ParA nucleotide binding" evidence="9">
    <location>
        <begin position="7"/>
        <end position="183"/>
    </location>
</feature>
<name>A0A2U2B5U7_9BACT</name>
<dbReference type="EMBL" id="QEWP01000015">
    <property type="protein sequence ID" value="PWD98412.1"/>
    <property type="molecule type" value="Genomic_DNA"/>
</dbReference>
<accession>A0A2U2B5U7</accession>
<keyword evidence="3 8" id="KW-0436">Ligase</keyword>
<dbReference type="InterPro" id="IPR004484">
    <property type="entry name" value="CbiA/CobB_synth"/>
</dbReference>
<dbReference type="Pfam" id="PF01656">
    <property type="entry name" value="CbiA"/>
    <property type="match status" value="1"/>
</dbReference>
<dbReference type="Gene3D" id="3.40.50.880">
    <property type="match status" value="1"/>
</dbReference>
<gene>
    <name evidence="8" type="primary">cbiA</name>
    <name evidence="11" type="ORF">DDZ16_15910</name>
</gene>
<dbReference type="Gene3D" id="3.40.50.300">
    <property type="entry name" value="P-loop containing nucleotide triphosphate hydrolases"/>
    <property type="match status" value="1"/>
</dbReference>
<keyword evidence="6 8" id="KW-0460">Magnesium</keyword>
<dbReference type="RefSeq" id="WP_109265473.1">
    <property type="nucleotide sequence ID" value="NZ_QEWP01000015.1"/>
</dbReference>
<dbReference type="InterPro" id="IPR011698">
    <property type="entry name" value="GATase_3"/>
</dbReference>
<dbReference type="InterPro" id="IPR002586">
    <property type="entry name" value="CobQ/CobB/MinD/ParA_Nub-bd_dom"/>
</dbReference>
<keyword evidence="5 8" id="KW-0067">ATP-binding</keyword>
<dbReference type="PANTHER" id="PTHR43873:SF1">
    <property type="entry name" value="COBYRINATE A,C-DIAMIDE SYNTHASE"/>
    <property type="match status" value="1"/>
</dbReference>
<reference evidence="11 12" key="1">
    <citation type="submission" date="2018-05" db="EMBL/GenBank/DDBJ databases">
        <title>Marinilabilia rubrum sp. nov., isolated from saltern sediment.</title>
        <authorList>
            <person name="Zhang R."/>
        </authorList>
    </citation>
    <scope>NUCLEOTIDE SEQUENCE [LARGE SCALE GENOMIC DNA]</scope>
    <source>
        <strain evidence="11 12">WTE16</strain>
    </source>
</reference>
<dbReference type="OrthoDB" id="9764035at2"/>
<evidence type="ECO:0000256" key="1">
    <source>
        <dbReference type="ARBA" id="ARBA00001946"/>
    </source>
</evidence>
<evidence type="ECO:0000313" key="12">
    <source>
        <dbReference type="Proteomes" id="UP000244956"/>
    </source>
</evidence>
<keyword evidence="7 8" id="KW-0315">Glutamine amidotransferase</keyword>
<dbReference type="NCBIfam" id="NF002204">
    <property type="entry name" value="PRK01077.1"/>
    <property type="match status" value="1"/>
</dbReference>
<dbReference type="NCBIfam" id="TIGR00379">
    <property type="entry name" value="cobB"/>
    <property type="match status" value="1"/>
</dbReference>
<dbReference type="PANTHER" id="PTHR43873">
    <property type="entry name" value="COBYRINATE A,C-DIAMIDE SYNTHASE"/>
    <property type="match status" value="1"/>
</dbReference>
<sequence>MKKPTFLIAAPKSNSGKTLVTLGLIRALADLGLCVQPFKCGPDYIDPMHHAEIAGRPSYNLDLWMSSESHVMEVFNNQVKDADVGVVEGVMGLFDGALKDEGSSASVARLLDIPVVLVVDASSVAYSVAPLLYGFKNFDKTIRLAGVIFNKVAGASHYQFLEEAASASGVKALGYIPRDKDLAIDDRHLGLHMPGESEGSRIVKKAAKHIREHVDLSTLLEESQMDFSEVTPELTTDSKKISIAIASDKAFNFNYKANLDCLQEIGNVHYFSPLKDEQLPEADLLWLPGGYPELFAGELSRNELMMRSIREFAHSGKAVVAECGGMMYLGKSIISKEGEVHEMAGIFDFSTSFEDMKLHLGYRQVLFDGMELKGHEFHYSKLLNGHTTPEYEVKTARGKTIEMPVFRFNKVWASYMHLYLGEPGRMKSFLEQILEGSKVRGNNGRKV</sequence>
<comment type="miscellaneous">
    <text evidence="8">The a and c carboxylates of cobyrinate are activated for nucleophilic attack via formation of a phosphorylated intermediate by ATP. CbiA catalyzes first the amidation of the c-carboxylate, and then that of the a-carboxylate.</text>
</comment>
<dbReference type="AlphaFoldDB" id="A0A2U2B5U7"/>
<comment type="similarity">
    <text evidence="8">Belongs to the CobB/CbiA family.</text>
</comment>
<dbReference type="SUPFAM" id="SSF52317">
    <property type="entry name" value="Class I glutamine amidotransferase-like"/>
    <property type="match status" value="1"/>
</dbReference>
<protein>
    <recommendedName>
        <fullName evidence="8">Cobyrinate a,c-diamide synthase</fullName>
        <ecNumber evidence="8">6.3.5.11</ecNumber>
    </recommendedName>
    <alternativeName>
        <fullName evidence="8">Cobyrinic acid a,c-diamide synthetase</fullName>
    </alternativeName>
</protein>
<evidence type="ECO:0000256" key="6">
    <source>
        <dbReference type="ARBA" id="ARBA00022842"/>
    </source>
</evidence>
<keyword evidence="4 8" id="KW-0547">Nucleotide-binding</keyword>
<dbReference type="CDD" id="cd05388">
    <property type="entry name" value="CobB_N"/>
    <property type="match status" value="1"/>
</dbReference>
<evidence type="ECO:0000256" key="7">
    <source>
        <dbReference type="ARBA" id="ARBA00022962"/>
    </source>
</evidence>